<dbReference type="Pfam" id="PF18944">
    <property type="entry name" value="DUF5691"/>
    <property type="match status" value="1"/>
</dbReference>
<dbReference type="EMBL" id="SLUP01000007">
    <property type="protein sequence ID" value="TCL64422.1"/>
    <property type="molecule type" value="Genomic_DNA"/>
</dbReference>
<proteinExistence type="predicted"/>
<keyword evidence="2" id="KW-1185">Reference proteome</keyword>
<evidence type="ECO:0000313" key="1">
    <source>
        <dbReference type="EMBL" id="TCL64422.1"/>
    </source>
</evidence>
<sequence length="529" mass="61050">MQNQLKEIALLGTTKKGLDVELLKPSVKEIISKATFEDVEHKLLNTLSAVHYYMDAGTIYPVLDEVPEMPIITDSGTYAPVKAQEIFSLLNTMAAFIRPLLLDDLLNVLLEKKWLVAPENCLGLLQFANQYSVKVKDKVLQVIGNKGRYIVLFDSSLKYTVSTNINTDVWEYGTTKERTEFIEKLRKTDTEKSIEFLQNSWKSETVVVKRNWLQIISNTYNSKSDLEFISEVYTTGFKFKEKELKTNVECRKILAQMLLGDRYSQLFKETTTVIETLFVTDKKKGFLGMGSTLKTSLMLPAEDAENPFWNATHLSNVYGFDAAYDIAIFKNSTLYYFSLFLTYMPRTFWTPFFQDSVDDFTTYFLTNDAFKVKRANTNLPIFTLPLVENTIQNKDEVLANSLAGKLKVTEALRILPLFNQADYEKFILKNKLLGDTEVLEYHPENNTEWNLKFCESLIIEFSDNCAKYYYNQFNTCAMVLAKKAPVEILKILESQCEKVSHSNNYNQWNTHFYEPLSTYLKIKITLKNL</sequence>
<comment type="caution">
    <text evidence="1">The sequence shown here is derived from an EMBL/GenBank/DDBJ whole genome shotgun (WGS) entry which is preliminary data.</text>
</comment>
<evidence type="ECO:0000313" key="2">
    <source>
        <dbReference type="Proteomes" id="UP000295455"/>
    </source>
</evidence>
<protein>
    <submittedName>
        <fullName evidence="1">Uncharacterized protein</fullName>
    </submittedName>
</protein>
<dbReference type="Proteomes" id="UP000295455">
    <property type="component" value="Unassembled WGS sequence"/>
</dbReference>
<organism evidence="1 2">
    <name type="scientific">Mariniflexile fucanivorans</name>
    <dbReference type="NCBI Taxonomy" id="264023"/>
    <lineage>
        <taxon>Bacteria</taxon>
        <taxon>Pseudomonadati</taxon>
        <taxon>Bacteroidota</taxon>
        <taxon>Flavobacteriia</taxon>
        <taxon>Flavobacteriales</taxon>
        <taxon>Flavobacteriaceae</taxon>
        <taxon>Mariniflexile</taxon>
    </lineage>
</organism>
<dbReference type="RefSeq" id="WP_132218495.1">
    <property type="nucleotide sequence ID" value="NZ_OX156936.1"/>
</dbReference>
<dbReference type="AlphaFoldDB" id="A0A4R1RFR2"/>
<dbReference type="InterPro" id="IPR043746">
    <property type="entry name" value="DUF5691"/>
</dbReference>
<reference evidence="1 2" key="1">
    <citation type="submission" date="2019-03" db="EMBL/GenBank/DDBJ databases">
        <title>Genomic Encyclopedia of Type Strains, Phase IV (KMG-IV): sequencing the most valuable type-strain genomes for metagenomic binning, comparative biology and taxonomic classification.</title>
        <authorList>
            <person name="Goeker M."/>
        </authorList>
    </citation>
    <scope>NUCLEOTIDE SEQUENCE [LARGE SCALE GENOMIC DNA]</scope>
    <source>
        <strain evidence="1 2">DSM 18792</strain>
    </source>
</reference>
<dbReference type="OrthoDB" id="262508at2"/>
<accession>A0A4R1RFR2</accession>
<name>A0A4R1RFR2_9FLAO</name>
<gene>
    <name evidence="1" type="ORF">EV196_107129</name>
</gene>